<proteinExistence type="predicted"/>
<evidence type="ECO:0000256" key="1">
    <source>
        <dbReference type="SAM" id="MobiDB-lite"/>
    </source>
</evidence>
<comment type="caution">
    <text evidence="2">The sequence shown here is derived from an EMBL/GenBank/DDBJ whole genome shotgun (WGS) entry which is preliminary data.</text>
</comment>
<evidence type="ECO:0000313" key="2">
    <source>
        <dbReference type="EMBL" id="CAH3030785.1"/>
    </source>
</evidence>
<feature type="region of interest" description="Disordered" evidence="1">
    <location>
        <begin position="60"/>
        <end position="100"/>
    </location>
</feature>
<dbReference type="Proteomes" id="UP001159427">
    <property type="component" value="Unassembled WGS sequence"/>
</dbReference>
<sequence>MLSSEIINCYLHGIFFRKIASRASAKALVSQNERRIPIEDVLARVLEEHVALNVRVDPRRSLCRNKPGGDTGRHPISSNRRPHSYQIESRPSEEKERVRENNDVKEFIQTLDEPMVRKLCIRSLRRGVGSMDFIQGALDHGG</sequence>
<gene>
    <name evidence="2" type="ORF">PEVE_00038516</name>
</gene>
<evidence type="ECO:0000313" key="3">
    <source>
        <dbReference type="Proteomes" id="UP001159427"/>
    </source>
</evidence>
<dbReference type="EMBL" id="CALNXI010000656">
    <property type="protein sequence ID" value="CAH3030785.1"/>
    <property type="molecule type" value="Genomic_DNA"/>
</dbReference>
<name>A0ABN8MLZ6_9CNID</name>
<protein>
    <submittedName>
        <fullName evidence="2">Uncharacterized protein</fullName>
    </submittedName>
</protein>
<keyword evidence="3" id="KW-1185">Reference proteome</keyword>
<feature type="compositionally biased region" description="Basic and acidic residues" evidence="1">
    <location>
        <begin position="90"/>
        <end position="100"/>
    </location>
</feature>
<reference evidence="2 3" key="1">
    <citation type="submission" date="2022-05" db="EMBL/GenBank/DDBJ databases">
        <authorList>
            <consortium name="Genoscope - CEA"/>
            <person name="William W."/>
        </authorList>
    </citation>
    <scope>NUCLEOTIDE SEQUENCE [LARGE SCALE GENOMIC DNA]</scope>
</reference>
<organism evidence="2 3">
    <name type="scientific">Porites evermanni</name>
    <dbReference type="NCBI Taxonomy" id="104178"/>
    <lineage>
        <taxon>Eukaryota</taxon>
        <taxon>Metazoa</taxon>
        <taxon>Cnidaria</taxon>
        <taxon>Anthozoa</taxon>
        <taxon>Hexacorallia</taxon>
        <taxon>Scleractinia</taxon>
        <taxon>Fungiina</taxon>
        <taxon>Poritidae</taxon>
        <taxon>Porites</taxon>
    </lineage>
</organism>
<accession>A0ABN8MLZ6</accession>